<dbReference type="Gene3D" id="3.90.1580.10">
    <property type="entry name" value="paralog of FGE (formylglycine-generating enzyme)"/>
    <property type="match status" value="1"/>
</dbReference>
<dbReference type="AlphaFoldDB" id="A0A975DJ73"/>
<evidence type="ECO:0000313" key="4">
    <source>
        <dbReference type="EMBL" id="QTH71286.1"/>
    </source>
</evidence>
<protein>
    <submittedName>
        <fullName evidence="4">PEGA domain-containing protein</fullName>
    </submittedName>
</protein>
<dbReference type="Proteomes" id="UP000664904">
    <property type="component" value="Chromosome"/>
</dbReference>
<reference evidence="4" key="1">
    <citation type="submission" date="2021-03" db="EMBL/GenBank/DDBJ databases">
        <title>Complete Genome of Pseudoalteromonas xiamenensis STKMTI.2, a new potential marine bacterium producing anti-Vibrio compounds.</title>
        <authorList>
            <person name="Handayani D.P."/>
            <person name="Isnansetyo A."/>
            <person name="Istiqomah I."/>
            <person name="Jumina J."/>
        </authorList>
    </citation>
    <scope>NUCLEOTIDE SEQUENCE</scope>
    <source>
        <strain evidence="4">STKMTI.2</strain>
    </source>
</reference>
<accession>A0A975DJ73</accession>
<evidence type="ECO:0000259" key="3">
    <source>
        <dbReference type="Pfam" id="PF08308"/>
    </source>
</evidence>
<feature type="transmembrane region" description="Helical" evidence="1">
    <location>
        <begin position="21"/>
        <end position="43"/>
    </location>
</feature>
<dbReference type="InterPro" id="IPR013229">
    <property type="entry name" value="PEGA"/>
</dbReference>
<dbReference type="InterPro" id="IPR005532">
    <property type="entry name" value="SUMF_dom"/>
</dbReference>
<dbReference type="SUPFAM" id="SSF56436">
    <property type="entry name" value="C-type lectin-like"/>
    <property type="match status" value="1"/>
</dbReference>
<sequence length="582" mass="64489">MASEHTIDSQIKKAKTRRKSVVLAGITVFIAFLSVYLSVLFLAKGFNVSISPLDAQQEASISIHKGLGIVRNQTAYVLFGEAELQIEATTFKSTSIQVNAQTPSNLLIELLPKPAVLRFTTDVESVQFDWLVDGDWKTRGNDLEIELAPGSHEIIAKHEWYENTILNYDAVKASDDEVQLHPTKRVGTVTIASVPKGAAVSINGEVVGITPYQATWSAGDYQLGIQAGGYEQSLDQFSLNKSITAIERTYTLLPLQASLELALTPEGGLLTVNGLPKTPDEGTKISVDANTLLTVQYQKQGFITQVRRVTLSPKQQGALALSLEPDLGQVKFSSNVNATVSVNGKTLGHAPLSLSLQTVPLEVTFSKQGYRSQTRTIMPLSKKVLNVEVELLTEFEARRKEGKPSFVSKLGIDFIKVTGGKFETGSPVNEAERFRDEHQLPVELTKAFLVAATEITEAQYHKFDQSVTPSNLPLVNVTWLDAVRYCNWLSEQEGLRPFYRVQGSRVSVPELTEGYRLLSEAEWEFVAKHFQRAARTTFVWGNEERVRKGQGNFADESIRGKQTFILEKYQDGFAQRAPCKKF</sequence>
<dbReference type="InterPro" id="IPR016187">
    <property type="entry name" value="CTDL_fold"/>
</dbReference>
<dbReference type="PANTHER" id="PTHR23150:SF19">
    <property type="entry name" value="FORMYLGLYCINE-GENERATING ENZYME"/>
    <property type="match status" value="1"/>
</dbReference>
<dbReference type="RefSeq" id="WP_208842927.1">
    <property type="nucleotide sequence ID" value="NZ_CP072133.1"/>
</dbReference>
<keyword evidence="1" id="KW-0472">Membrane</keyword>
<dbReference type="InterPro" id="IPR051043">
    <property type="entry name" value="Sulfatase_Mod_Factor_Kinase"/>
</dbReference>
<dbReference type="Pfam" id="PF08308">
    <property type="entry name" value="PEGA"/>
    <property type="match status" value="2"/>
</dbReference>
<feature type="domain" description="Sulfatase-modifying factor enzyme-like" evidence="2">
    <location>
        <begin position="468"/>
        <end position="555"/>
    </location>
</feature>
<organism evidence="4 5">
    <name type="scientific">Pseudoalteromonas xiamenensis</name>
    <dbReference type="NCBI Taxonomy" id="882626"/>
    <lineage>
        <taxon>Bacteria</taxon>
        <taxon>Pseudomonadati</taxon>
        <taxon>Pseudomonadota</taxon>
        <taxon>Gammaproteobacteria</taxon>
        <taxon>Alteromonadales</taxon>
        <taxon>Pseudoalteromonadaceae</taxon>
        <taxon>Pseudoalteromonas</taxon>
    </lineage>
</organism>
<name>A0A975DJ73_9GAMM</name>
<evidence type="ECO:0000313" key="5">
    <source>
        <dbReference type="Proteomes" id="UP000664904"/>
    </source>
</evidence>
<dbReference type="PANTHER" id="PTHR23150">
    <property type="entry name" value="SULFATASE MODIFYING FACTOR 1, 2"/>
    <property type="match status" value="1"/>
</dbReference>
<gene>
    <name evidence="4" type="ORF">J5O05_16085</name>
</gene>
<dbReference type="EMBL" id="CP072133">
    <property type="protein sequence ID" value="QTH71286.1"/>
    <property type="molecule type" value="Genomic_DNA"/>
</dbReference>
<feature type="domain" description="PEGA" evidence="3">
    <location>
        <begin position="333"/>
        <end position="391"/>
    </location>
</feature>
<evidence type="ECO:0000256" key="1">
    <source>
        <dbReference type="SAM" id="Phobius"/>
    </source>
</evidence>
<keyword evidence="5" id="KW-1185">Reference proteome</keyword>
<dbReference type="KEGG" id="pxi:J5O05_16085"/>
<evidence type="ECO:0000259" key="2">
    <source>
        <dbReference type="Pfam" id="PF03781"/>
    </source>
</evidence>
<proteinExistence type="predicted"/>
<feature type="domain" description="PEGA" evidence="3">
    <location>
        <begin position="187"/>
        <end position="244"/>
    </location>
</feature>
<dbReference type="GO" id="GO:0120147">
    <property type="term" value="F:formylglycine-generating oxidase activity"/>
    <property type="evidence" value="ECO:0007669"/>
    <property type="project" value="TreeGrafter"/>
</dbReference>
<keyword evidence="1" id="KW-0812">Transmembrane</keyword>
<keyword evidence="1" id="KW-1133">Transmembrane helix</keyword>
<dbReference type="Pfam" id="PF03781">
    <property type="entry name" value="FGE-sulfatase"/>
    <property type="match status" value="1"/>
</dbReference>
<dbReference type="InterPro" id="IPR042095">
    <property type="entry name" value="SUMF_sf"/>
</dbReference>